<organism evidence="2 3">
    <name type="scientific">Tunturiibacter lichenicola</name>
    <dbReference type="NCBI Taxonomy" id="2051959"/>
    <lineage>
        <taxon>Bacteria</taxon>
        <taxon>Pseudomonadati</taxon>
        <taxon>Acidobacteriota</taxon>
        <taxon>Terriglobia</taxon>
        <taxon>Terriglobales</taxon>
        <taxon>Acidobacteriaceae</taxon>
        <taxon>Tunturiibacter</taxon>
    </lineage>
</organism>
<keyword evidence="1" id="KW-0812">Transmembrane</keyword>
<name>A0A852VIK9_9BACT</name>
<comment type="caution">
    <text evidence="2">The sequence shown here is derived from an EMBL/GenBank/DDBJ whole genome shotgun (WGS) entry which is preliminary data.</text>
</comment>
<sequence>MLNTGVKQLRLLGIDMQARWRRRVAVVVTYGVFGAGVFGLQMKEWSGLGIHTGQCGGCLFLVAFTGVFRNGGLVKTFDVPKRRTPETMMVGSLDEWARYRYGTAGFEDSSAEQQEELLKNYRIGTYVMPIIKSREARPWLPDEREVAQRDWASRRTLVWLMAYAIYLAGMYSTHLERPTTAGDIVALLLTVGVQALTLPKAMLLWEEPDPREVASEIQLIAEAPKIPS</sequence>
<dbReference type="AlphaFoldDB" id="A0A852VIK9"/>
<feature type="transmembrane region" description="Helical" evidence="1">
    <location>
        <begin position="48"/>
        <end position="68"/>
    </location>
</feature>
<protein>
    <submittedName>
        <fullName evidence="2">Uncharacterized protein</fullName>
    </submittedName>
</protein>
<feature type="transmembrane region" description="Helical" evidence="1">
    <location>
        <begin position="24"/>
        <end position="42"/>
    </location>
</feature>
<reference evidence="2 3" key="1">
    <citation type="submission" date="2020-07" db="EMBL/GenBank/DDBJ databases">
        <title>Genomic Encyclopedia of Type Strains, Phase IV (KMG-V): Genome sequencing to study the core and pangenomes of soil and plant-associated prokaryotes.</title>
        <authorList>
            <person name="Whitman W."/>
        </authorList>
    </citation>
    <scope>NUCLEOTIDE SEQUENCE [LARGE SCALE GENOMIC DNA]</scope>
    <source>
        <strain evidence="2 3">M8UP22</strain>
    </source>
</reference>
<evidence type="ECO:0000256" key="1">
    <source>
        <dbReference type="SAM" id="Phobius"/>
    </source>
</evidence>
<gene>
    <name evidence="2" type="ORF">HDF08_003629</name>
</gene>
<keyword evidence="1" id="KW-1133">Transmembrane helix</keyword>
<proteinExistence type="predicted"/>
<keyword evidence="1" id="KW-0472">Membrane</keyword>
<evidence type="ECO:0000313" key="3">
    <source>
        <dbReference type="Proteomes" id="UP000564385"/>
    </source>
</evidence>
<dbReference type="Proteomes" id="UP000564385">
    <property type="component" value="Unassembled WGS sequence"/>
</dbReference>
<accession>A0A852VIK9</accession>
<feature type="transmembrane region" description="Helical" evidence="1">
    <location>
        <begin position="156"/>
        <end position="172"/>
    </location>
</feature>
<dbReference type="EMBL" id="JACCCU010000002">
    <property type="protein sequence ID" value="NYF91527.1"/>
    <property type="molecule type" value="Genomic_DNA"/>
</dbReference>
<evidence type="ECO:0000313" key="2">
    <source>
        <dbReference type="EMBL" id="NYF91527.1"/>
    </source>
</evidence>